<dbReference type="Gene3D" id="2.60.40.1080">
    <property type="match status" value="1"/>
</dbReference>
<dbReference type="Proteomes" id="UP000029585">
    <property type="component" value="Unassembled WGS sequence"/>
</dbReference>
<dbReference type="EMBL" id="ADLO01000101">
    <property type="protein sequence ID" value="KGF53899.1"/>
    <property type="molecule type" value="Genomic_DNA"/>
</dbReference>
<comment type="caution">
    <text evidence="4">The sequence shown here is derived from an EMBL/GenBank/DDBJ whole genome shotgun (WGS) entry which is preliminary data.</text>
</comment>
<keyword evidence="1" id="KW-0677">Repeat</keyword>
<feature type="signal peptide" evidence="2">
    <location>
        <begin position="1"/>
        <end position="29"/>
    </location>
</feature>
<organism evidence="4 5">
    <name type="scientific">Flavonifractor plautii 1_3_50AFAA</name>
    <dbReference type="NCBI Taxonomy" id="742738"/>
    <lineage>
        <taxon>Bacteria</taxon>
        <taxon>Bacillati</taxon>
        <taxon>Bacillota</taxon>
        <taxon>Clostridia</taxon>
        <taxon>Eubacteriales</taxon>
        <taxon>Oscillospiraceae</taxon>
        <taxon>Flavonifractor</taxon>
    </lineage>
</organism>
<feature type="domain" description="SLH" evidence="3">
    <location>
        <begin position="103"/>
        <end position="166"/>
    </location>
</feature>
<dbReference type="Pfam" id="PF00395">
    <property type="entry name" value="SLH"/>
    <property type="match status" value="2"/>
</dbReference>
<gene>
    <name evidence="4" type="ORF">HMPREF9460_03295</name>
</gene>
<dbReference type="HOGENOM" id="CLU_579651_0_0_9"/>
<reference evidence="4 5" key="1">
    <citation type="submission" date="2011-08" db="EMBL/GenBank/DDBJ databases">
        <title>The Genome Sequence of Clostridium orbiscindens 1_3_50AFAA.</title>
        <authorList>
            <consortium name="The Broad Institute Genome Sequencing Platform"/>
            <person name="Earl A."/>
            <person name="Ward D."/>
            <person name="Feldgarden M."/>
            <person name="Gevers D."/>
            <person name="Daigneault M."/>
            <person name="Strauss J."/>
            <person name="Allen-Vercoe E."/>
            <person name="Young S.K."/>
            <person name="Zeng Q."/>
            <person name="Gargeya S."/>
            <person name="Fitzgerald M."/>
            <person name="Haas B."/>
            <person name="Abouelleil A."/>
            <person name="Alvarado L."/>
            <person name="Arachchi H.M."/>
            <person name="Berlin A."/>
            <person name="Brown A."/>
            <person name="Chapman S.B."/>
            <person name="Chen Z."/>
            <person name="Dunbar C."/>
            <person name="Freedman E."/>
            <person name="Gearin G."/>
            <person name="Gellesch M."/>
            <person name="Goldberg J."/>
            <person name="Griggs A."/>
            <person name="Gujja S."/>
            <person name="Heiman D."/>
            <person name="Howarth C."/>
            <person name="Larson L."/>
            <person name="Lui A."/>
            <person name="MacDonald P.J.P."/>
            <person name="Montmayeur A."/>
            <person name="Murphy C."/>
            <person name="Neiman D."/>
            <person name="Pearson M."/>
            <person name="Priest M."/>
            <person name="Roberts A."/>
            <person name="Saif S."/>
            <person name="Shea T."/>
            <person name="Shenoy N."/>
            <person name="Sisk P."/>
            <person name="Stolte C."/>
            <person name="Sykes S."/>
            <person name="Wortman J."/>
            <person name="Nusbaum C."/>
            <person name="Birren B."/>
        </authorList>
    </citation>
    <scope>NUCLEOTIDE SEQUENCE [LARGE SCALE GENOMIC DNA]</scope>
    <source>
        <strain evidence="4 5">1_3_50AFAA</strain>
    </source>
</reference>
<keyword evidence="5" id="KW-1185">Reference proteome</keyword>
<keyword evidence="2" id="KW-0732">Signal</keyword>
<protein>
    <recommendedName>
        <fullName evidence="3">SLH domain-containing protein</fullName>
    </recommendedName>
</protein>
<dbReference type="AlphaFoldDB" id="A0A096D8N7"/>
<sequence>MRQNRHWGRRLAALALAAALTGSAAPALAAGDYWDVDRLDWYYDRWIDNGAEAWYREATAYALDNSLILPFGRSFEGGEVLNRGQFVAILSRLEGIDRDAVEQTGQFTDVTAADYFAPAVYWASASGVVEGASATTFHPEGTITREQVATLLARYLEEKGIILPDDAGAPARFQDTASISGWAAESVEEMRRCGLMEGDSAGRMNPARPVTRAEGVTLFMRLTKQLQAAGAEVGLDGPATPAALEDITFTVERTEMAVGERQQLTYGFPMGAVVPGPLSFDAYCTSDSSREVVTVSGTGLITAVAPGQAAVVLKMEQGGDSGVHIKTVLLTVSGEENPERPEPEGPTEEAVYAAITALKADYPEGMRWTNDNFYASQALRSGGYGCEGFALICSDAAFGTLPARAHRSFEAIRVGDMIRIGDYHTVVVLEKKENSVMVTEGNYNSSIHWGREITRSSLEREGFSVRTRYPA</sequence>
<proteinExistence type="predicted"/>
<evidence type="ECO:0000313" key="5">
    <source>
        <dbReference type="Proteomes" id="UP000029585"/>
    </source>
</evidence>
<name>A0A096D8N7_FLAPL</name>
<dbReference type="InterPro" id="IPR001119">
    <property type="entry name" value="SLH_dom"/>
</dbReference>
<evidence type="ECO:0000256" key="2">
    <source>
        <dbReference type="SAM" id="SignalP"/>
    </source>
</evidence>
<dbReference type="PATRIC" id="fig|742738.3.peg.3391"/>
<dbReference type="RefSeq" id="WP_044942629.1">
    <property type="nucleotide sequence ID" value="NZ_KN174165.1"/>
</dbReference>
<dbReference type="PROSITE" id="PS51272">
    <property type="entry name" value="SLH"/>
    <property type="match status" value="2"/>
</dbReference>
<evidence type="ECO:0000313" key="4">
    <source>
        <dbReference type="EMBL" id="KGF53899.1"/>
    </source>
</evidence>
<feature type="chain" id="PRO_5001917346" description="SLH domain-containing protein" evidence="2">
    <location>
        <begin position="30"/>
        <end position="471"/>
    </location>
</feature>
<evidence type="ECO:0000256" key="1">
    <source>
        <dbReference type="ARBA" id="ARBA00022737"/>
    </source>
</evidence>
<evidence type="ECO:0000259" key="3">
    <source>
        <dbReference type="PROSITE" id="PS51272"/>
    </source>
</evidence>
<accession>A0A096D8N7</accession>
<feature type="domain" description="SLH" evidence="3">
    <location>
        <begin position="170"/>
        <end position="233"/>
    </location>
</feature>
<dbReference type="eggNOG" id="COG5263">
    <property type="taxonomic scope" value="Bacteria"/>
</dbReference>